<dbReference type="PROSITE" id="PS51257">
    <property type="entry name" value="PROKAR_LIPOPROTEIN"/>
    <property type="match status" value="1"/>
</dbReference>
<evidence type="ECO:0000313" key="7">
    <source>
        <dbReference type="Proteomes" id="UP000242660"/>
    </source>
</evidence>
<evidence type="ECO:0000259" key="5">
    <source>
        <dbReference type="Pfam" id="PF03330"/>
    </source>
</evidence>
<keyword evidence="3" id="KW-0449">Lipoprotein</keyword>
<reference evidence="6 7" key="1">
    <citation type="journal article" date="2017" name="Front. Microbiol.">
        <title>Genome of Ca. Pandoraea novymonadis, an Endosymbiotic Bacterium of the Trypanosomatid Novymonas esmeraldas.</title>
        <authorList>
            <person name="Kostygov A.Y."/>
            <person name="Butenko A."/>
            <person name="Nenarokova A."/>
            <person name="Tashyreva D."/>
            <person name="Flegontov P."/>
            <person name="Lukes J."/>
            <person name="Yurchenko V."/>
        </authorList>
    </citation>
    <scope>NUCLEOTIDE SEQUENCE [LARGE SCALE GENOMIC DNA]</scope>
    <source>
        <strain evidence="6 7">E262</strain>
    </source>
</reference>
<dbReference type="Pfam" id="PF03330">
    <property type="entry name" value="DPBB_1"/>
    <property type="match status" value="1"/>
</dbReference>
<organism evidence="6 7">
    <name type="scientific">Candidatus Pandoraea novymonadis</name>
    <dbReference type="NCBI Taxonomy" id="1808959"/>
    <lineage>
        <taxon>Bacteria</taxon>
        <taxon>Pseudomonadati</taxon>
        <taxon>Pseudomonadota</taxon>
        <taxon>Betaproteobacteria</taxon>
        <taxon>Burkholderiales</taxon>
        <taxon>Burkholderiaceae</taxon>
        <taxon>Pandoraea</taxon>
    </lineage>
</organism>
<keyword evidence="3" id="KW-0564">Palmitate</keyword>
<evidence type="ECO:0000256" key="3">
    <source>
        <dbReference type="HAMAP-Rule" id="MF_02071"/>
    </source>
</evidence>
<comment type="function">
    <text evidence="3">Lytic transglycosylase with a strong preference for naked glycan strands that lack stem peptides.</text>
</comment>
<dbReference type="EC" id="4.2.2.-" evidence="3"/>
<evidence type="ECO:0000313" key="6">
    <source>
        <dbReference type="EMBL" id="PSB92452.1"/>
    </source>
</evidence>
<gene>
    <name evidence="3" type="primary">rlpA</name>
    <name evidence="6" type="ORF">BZL35_00695</name>
</gene>
<feature type="domain" description="RlpA-like protein double-psi beta-barrel" evidence="5">
    <location>
        <begin position="91"/>
        <end position="181"/>
    </location>
</feature>
<dbReference type="InterPro" id="IPR034718">
    <property type="entry name" value="RlpA"/>
</dbReference>
<dbReference type="InterPro" id="IPR012997">
    <property type="entry name" value="RplA"/>
</dbReference>
<comment type="subcellular location">
    <subcellularLocation>
        <location evidence="3">Cell membrane</location>
        <topology evidence="3">Lipid-anchor</topology>
    </subcellularLocation>
</comment>
<dbReference type="HAMAP" id="MF_02071">
    <property type="entry name" value="RlpA"/>
    <property type="match status" value="1"/>
</dbReference>
<comment type="caution">
    <text evidence="6">The sequence shown here is derived from an EMBL/GenBank/DDBJ whole genome shotgun (WGS) entry which is preliminary data.</text>
</comment>
<name>A0ABX5FHR0_9BURK</name>
<dbReference type="SUPFAM" id="SSF50685">
    <property type="entry name" value="Barwin-like endoglucanases"/>
    <property type="match status" value="1"/>
</dbReference>
<dbReference type="EMBL" id="MUHY01000001">
    <property type="protein sequence ID" value="PSB92452.1"/>
    <property type="molecule type" value="Genomic_DNA"/>
</dbReference>
<proteinExistence type="inferred from homology"/>
<dbReference type="InterPro" id="IPR036908">
    <property type="entry name" value="RlpA-like_sf"/>
</dbReference>
<keyword evidence="3" id="KW-0472">Membrane</keyword>
<dbReference type="Gene3D" id="2.40.40.10">
    <property type="entry name" value="RlpA-like domain"/>
    <property type="match status" value="1"/>
</dbReference>
<dbReference type="CDD" id="cd22268">
    <property type="entry name" value="DPBB_RlpA-like"/>
    <property type="match status" value="1"/>
</dbReference>
<dbReference type="RefSeq" id="WP_106182764.1">
    <property type="nucleotide sequence ID" value="NZ_MUHY01000001.1"/>
</dbReference>
<dbReference type="PANTHER" id="PTHR34183:SF1">
    <property type="entry name" value="ENDOLYTIC PEPTIDOGLYCAN TRANSGLYCOSYLASE RLPA"/>
    <property type="match status" value="1"/>
</dbReference>
<comment type="similarity">
    <text evidence="3 4">Belongs to the RlpA family.</text>
</comment>
<dbReference type="Proteomes" id="UP000242660">
    <property type="component" value="Unassembled WGS sequence"/>
</dbReference>
<evidence type="ECO:0000256" key="2">
    <source>
        <dbReference type="ARBA" id="ARBA00023316"/>
    </source>
</evidence>
<dbReference type="PANTHER" id="PTHR34183">
    <property type="entry name" value="ENDOLYTIC PEPTIDOGLYCAN TRANSGLYCOSYLASE RLPA"/>
    <property type="match status" value="1"/>
</dbReference>
<protein>
    <recommendedName>
        <fullName evidence="3">Endolytic peptidoglycan transglycosylase RlpA</fullName>
        <ecNumber evidence="3">4.2.2.-</ecNumber>
    </recommendedName>
</protein>
<evidence type="ECO:0000256" key="4">
    <source>
        <dbReference type="RuleBase" id="RU003495"/>
    </source>
</evidence>
<keyword evidence="1 3" id="KW-0456">Lyase</keyword>
<dbReference type="InterPro" id="IPR009009">
    <property type="entry name" value="RlpA-like_DPBB"/>
</dbReference>
<keyword evidence="3" id="KW-1003">Cell membrane</keyword>
<keyword evidence="2 3" id="KW-0961">Cell wall biogenesis/degradation</keyword>
<keyword evidence="7" id="KW-1185">Reference proteome</keyword>
<evidence type="ECO:0000256" key="1">
    <source>
        <dbReference type="ARBA" id="ARBA00023239"/>
    </source>
</evidence>
<sequence>MQVHDRFTKFVVAGVAVWLVSACVVPLVFALRVPGKTLIHLPEENATPAASFDLHWPGSIRGSVEGFSLENGNVPRPVGEVPLCAGGDIFTQTGTASWYGEYFHGRPTAAGETFDMNELTAAHLTLPLGSFALIRNVTNNKRLVVKINDRGPFIKGRIIDVSYGAAKQLGFIKQGKAKVEVRPLSRKQVRSLNPLTGGSDKT</sequence>
<accession>A0ABX5FHR0</accession>
<dbReference type="NCBIfam" id="TIGR00413">
    <property type="entry name" value="rlpA"/>
    <property type="match status" value="1"/>
</dbReference>